<sequence>MSLHEKQTLSGRLTIELRTPDGRIVTRRQHDNLITTAGKSLVARIFSGEVTGKPELRIAIGSDAHDVKPDDKNLGEPRDEVVATTKQVTVVSEDGQQRALATVTATFPPIGDRRQELHEAGIVIRFPNLDPVLYNRVTFGSITRTGNLDMTLTWEVLF</sequence>
<dbReference type="Proteomes" id="UP000020077">
    <property type="component" value="Unassembled WGS sequence"/>
</dbReference>
<comment type="caution">
    <text evidence="1">The sequence shown here is derived from an EMBL/GenBank/DDBJ whole genome shotgun (WGS) entry which is preliminary data.</text>
</comment>
<organism evidence="1 2">
    <name type="scientific">Candidatus Accumulibacter phosphatis</name>
    <dbReference type="NCBI Taxonomy" id="327160"/>
    <lineage>
        <taxon>Bacteria</taxon>
        <taxon>Pseudomonadati</taxon>
        <taxon>Pseudomonadota</taxon>
        <taxon>Betaproteobacteria</taxon>
        <taxon>Candidatus Accumulibacter</taxon>
    </lineage>
</organism>
<proteinExistence type="predicted"/>
<protein>
    <submittedName>
        <fullName evidence="1">Uncharacterized protein</fullName>
    </submittedName>
</protein>
<evidence type="ECO:0000313" key="1">
    <source>
        <dbReference type="EMBL" id="KFB73869.1"/>
    </source>
</evidence>
<dbReference type="EMBL" id="JDVG02000147">
    <property type="protein sequence ID" value="KFB73869.1"/>
    <property type="molecule type" value="Genomic_DNA"/>
</dbReference>
<name>A0A080M9S0_9PROT</name>
<evidence type="ECO:0000313" key="2">
    <source>
        <dbReference type="Proteomes" id="UP000020077"/>
    </source>
</evidence>
<reference evidence="1 2" key="1">
    <citation type="submission" date="2014-02" db="EMBL/GenBank/DDBJ databases">
        <title>Expanding our view of genomic diversity in Candidatus Accumulibacter clades.</title>
        <authorList>
            <person name="Skennerton C.T."/>
            <person name="Barr J.J."/>
            <person name="Slater F.R."/>
            <person name="Bond P.L."/>
            <person name="Tyson G.W."/>
        </authorList>
    </citation>
    <scope>NUCLEOTIDE SEQUENCE [LARGE SCALE GENOMIC DNA]</scope>
    <source>
        <strain evidence="2">BA-91</strain>
    </source>
</reference>
<dbReference type="AlphaFoldDB" id="A0A080M9S0"/>
<gene>
    <name evidence="1" type="ORF">AW09_000856</name>
</gene>
<accession>A0A080M9S0</accession>